<evidence type="ECO:0000256" key="1">
    <source>
        <dbReference type="ARBA" id="ARBA00004651"/>
    </source>
</evidence>
<evidence type="ECO:0000256" key="6">
    <source>
        <dbReference type="SAM" id="MobiDB-lite"/>
    </source>
</evidence>
<dbReference type="PANTHER" id="PTHR30213">
    <property type="entry name" value="INNER MEMBRANE PROTEIN YHJD"/>
    <property type="match status" value="1"/>
</dbReference>
<protein>
    <submittedName>
        <fullName evidence="8">Membrane protein</fullName>
    </submittedName>
</protein>
<evidence type="ECO:0000256" key="7">
    <source>
        <dbReference type="SAM" id="Phobius"/>
    </source>
</evidence>
<sequence length="378" mass="40635">MDEERTPDVPITDPIEATLAAADRSERHHGGRPPSPGRLNGPGRKYAFTRAIKEFVATGGIDLSATLTYFMVLSLAPALLAVFSIISLVLANNAETVQQLVNDVVVEYVPTDYRGLVVDLVDTIISASSGGAIALAIGIATALWSASIYVRAFSRCMNTVYGVQEGRGFVRQIATMLLTTLVLLIGVVLILVSLALNQSLVNGVLGPIADPLGLTDTLTFLTETFLPLWAWLRWPFVLALMICMIAVLYLVTPNVKKPKSGWLRSGSVLAILGIGFAAVALSIYLSQFAGYSSYGAIGTVMALLVVLWVFNIVLLFGAYVDAEVARARQLLAGIPAEMAIQLPPRDTARVHKAKKMRDMLESDGRVLRLTYGTADRAG</sequence>
<dbReference type="NCBIfam" id="TIGR00765">
    <property type="entry name" value="yihY_not_rbn"/>
    <property type="match status" value="1"/>
</dbReference>
<dbReference type="Pfam" id="PF03631">
    <property type="entry name" value="Virul_fac_BrkB"/>
    <property type="match status" value="1"/>
</dbReference>
<comment type="caution">
    <text evidence="8">The sequence shown here is derived from an EMBL/GenBank/DDBJ whole genome shotgun (WGS) entry which is preliminary data.</text>
</comment>
<feature type="transmembrane region" description="Helical" evidence="7">
    <location>
        <begin position="69"/>
        <end position="91"/>
    </location>
</feature>
<proteinExistence type="predicted"/>
<evidence type="ECO:0000256" key="5">
    <source>
        <dbReference type="ARBA" id="ARBA00023136"/>
    </source>
</evidence>
<dbReference type="EMBL" id="QREH01000001">
    <property type="protein sequence ID" value="REE04918.1"/>
    <property type="molecule type" value="Genomic_DNA"/>
</dbReference>
<feature type="transmembrane region" description="Helical" evidence="7">
    <location>
        <begin position="297"/>
        <end position="320"/>
    </location>
</feature>
<comment type="subcellular location">
    <subcellularLocation>
        <location evidence="1">Cell membrane</location>
        <topology evidence="1">Multi-pass membrane protein</topology>
    </subcellularLocation>
</comment>
<accession>A0A3D9LEW7</accession>
<feature type="transmembrane region" description="Helical" evidence="7">
    <location>
        <begin position="132"/>
        <end position="152"/>
    </location>
</feature>
<keyword evidence="3 7" id="KW-0812">Transmembrane</keyword>
<keyword evidence="5 7" id="KW-0472">Membrane</keyword>
<evidence type="ECO:0000256" key="4">
    <source>
        <dbReference type="ARBA" id="ARBA00022989"/>
    </source>
</evidence>
<evidence type="ECO:0000256" key="2">
    <source>
        <dbReference type="ARBA" id="ARBA00022475"/>
    </source>
</evidence>
<gene>
    <name evidence="8" type="ORF">C8E99_2776</name>
</gene>
<dbReference type="InterPro" id="IPR017039">
    <property type="entry name" value="Virul_fac_BrkB"/>
</dbReference>
<keyword evidence="2" id="KW-1003">Cell membrane</keyword>
<keyword evidence="4 7" id="KW-1133">Transmembrane helix</keyword>
<dbReference type="AlphaFoldDB" id="A0A3D9LEW7"/>
<evidence type="ECO:0000313" key="8">
    <source>
        <dbReference type="EMBL" id="REE04918.1"/>
    </source>
</evidence>
<reference evidence="8 9" key="1">
    <citation type="submission" date="2018-07" db="EMBL/GenBank/DDBJ databases">
        <title>Sequencing the genomes of 1000 actinobacteria strains.</title>
        <authorList>
            <person name="Klenk H.-P."/>
        </authorList>
    </citation>
    <scope>NUCLEOTIDE SEQUENCE [LARGE SCALE GENOMIC DNA]</scope>
    <source>
        <strain evidence="8 9">DSM 14442</strain>
    </source>
</reference>
<feature type="transmembrane region" description="Helical" evidence="7">
    <location>
        <begin position="231"/>
        <end position="251"/>
    </location>
</feature>
<dbReference type="PANTHER" id="PTHR30213:SF0">
    <property type="entry name" value="UPF0761 MEMBRANE PROTEIN YIHY"/>
    <property type="match status" value="1"/>
</dbReference>
<dbReference type="GO" id="GO:0005886">
    <property type="term" value="C:plasma membrane"/>
    <property type="evidence" value="ECO:0007669"/>
    <property type="project" value="UniProtKB-SubCell"/>
</dbReference>
<feature type="transmembrane region" description="Helical" evidence="7">
    <location>
        <begin position="263"/>
        <end position="285"/>
    </location>
</feature>
<organism evidence="8 9">
    <name type="scientific">Citricoccus muralis</name>
    <dbReference type="NCBI Taxonomy" id="169134"/>
    <lineage>
        <taxon>Bacteria</taxon>
        <taxon>Bacillati</taxon>
        <taxon>Actinomycetota</taxon>
        <taxon>Actinomycetes</taxon>
        <taxon>Micrococcales</taxon>
        <taxon>Micrococcaceae</taxon>
        <taxon>Citricoccus</taxon>
    </lineage>
</organism>
<dbReference type="Proteomes" id="UP000256727">
    <property type="component" value="Unassembled WGS sequence"/>
</dbReference>
<name>A0A3D9LEW7_9MICC</name>
<evidence type="ECO:0000256" key="3">
    <source>
        <dbReference type="ARBA" id="ARBA00022692"/>
    </source>
</evidence>
<feature type="transmembrane region" description="Helical" evidence="7">
    <location>
        <begin position="173"/>
        <end position="196"/>
    </location>
</feature>
<feature type="region of interest" description="Disordered" evidence="6">
    <location>
        <begin position="20"/>
        <end position="42"/>
    </location>
</feature>
<evidence type="ECO:0000313" key="9">
    <source>
        <dbReference type="Proteomes" id="UP000256727"/>
    </source>
</evidence>
<keyword evidence="9" id="KW-1185">Reference proteome</keyword>